<evidence type="ECO:0000313" key="1">
    <source>
        <dbReference type="EMBL" id="MFH4984085.1"/>
    </source>
</evidence>
<reference evidence="1 2" key="1">
    <citation type="submission" date="2024-08" db="EMBL/GenBank/DDBJ databases">
        <title>Gnathostoma spinigerum genome.</title>
        <authorList>
            <person name="Gonzalez-Bertolin B."/>
            <person name="Monzon S."/>
            <person name="Zaballos A."/>
            <person name="Jimenez P."/>
            <person name="Dekumyoy P."/>
            <person name="Varona S."/>
            <person name="Cuesta I."/>
            <person name="Sumanam S."/>
            <person name="Adisakwattana P."/>
            <person name="Gasser R.B."/>
            <person name="Hernandez-Gonzalez A."/>
            <person name="Young N.D."/>
            <person name="Perteguer M.J."/>
        </authorList>
    </citation>
    <scope>NUCLEOTIDE SEQUENCE [LARGE SCALE GENOMIC DNA]</scope>
    <source>
        <strain evidence="1">AL3</strain>
        <tissue evidence="1">Liver</tissue>
    </source>
</reference>
<protein>
    <submittedName>
        <fullName evidence="1">Uncharacterized protein</fullName>
    </submittedName>
</protein>
<organism evidence="1 2">
    <name type="scientific">Gnathostoma spinigerum</name>
    <dbReference type="NCBI Taxonomy" id="75299"/>
    <lineage>
        <taxon>Eukaryota</taxon>
        <taxon>Metazoa</taxon>
        <taxon>Ecdysozoa</taxon>
        <taxon>Nematoda</taxon>
        <taxon>Chromadorea</taxon>
        <taxon>Rhabditida</taxon>
        <taxon>Spirurina</taxon>
        <taxon>Gnathostomatomorpha</taxon>
        <taxon>Gnathostomatoidea</taxon>
        <taxon>Gnathostomatidae</taxon>
        <taxon>Gnathostoma</taxon>
    </lineage>
</organism>
<accession>A0ABD6EXA2</accession>
<keyword evidence="2" id="KW-1185">Reference proteome</keyword>
<dbReference type="EMBL" id="JBGFUD010015151">
    <property type="protein sequence ID" value="MFH4984085.1"/>
    <property type="molecule type" value="Genomic_DNA"/>
</dbReference>
<comment type="caution">
    <text evidence="1">The sequence shown here is derived from an EMBL/GenBank/DDBJ whole genome shotgun (WGS) entry which is preliminary data.</text>
</comment>
<sequence length="198" mass="23203">MFSEFCTSESYASPLLLPPNDEQLVVLWFAATEVLLMWNHRRSHLLVFEIQFLLPPNLPVPAHPHLYSRNRSLRLYRPPSTHQPYSVEFCTPYLYTLVDPPRKYLKYLKRQKRKLLHKNVKCPLYYSQASSPQKYPLPGPYVGLLHLPHLIRSPCSPYHVLYANRYSHHLHHLSPKPRPSVLINPLQQVRKNVVAKAV</sequence>
<proteinExistence type="predicted"/>
<dbReference type="Proteomes" id="UP001608902">
    <property type="component" value="Unassembled WGS sequence"/>
</dbReference>
<dbReference type="AlphaFoldDB" id="A0ABD6EXA2"/>
<gene>
    <name evidence="1" type="ORF">AB6A40_010794</name>
</gene>
<name>A0ABD6EXA2_9BILA</name>
<evidence type="ECO:0000313" key="2">
    <source>
        <dbReference type="Proteomes" id="UP001608902"/>
    </source>
</evidence>